<organism evidence="2 3">
    <name type="scientific">Tanacetum coccineum</name>
    <dbReference type="NCBI Taxonomy" id="301880"/>
    <lineage>
        <taxon>Eukaryota</taxon>
        <taxon>Viridiplantae</taxon>
        <taxon>Streptophyta</taxon>
        <taxon>Embryophyta</taxon>
        <taxon>Tracheophyta</taxon>
        <taxon>Spermatophyta</taxon>
        <taxon>Magnoliopsida</taxon>
        <taxon>eudicotyledons</taxon>
        <taxon>Gunneridae</taxon>
        <taxon>Pentapetalae</taxon>
        <taxon>asterids</taxon>
        <taxon>campanulids</taxon>
        <taxon>Asterales</taxon>
        <taxon>Asteraceae</taxon>
        <taxon>Asteroideae</taxon>
        <taxon>Anthemideae</taxon>
        <taxon>Anthemidinae</taxon>
        <taxon>Tanacetum</taxon>
    </lineage>
</organism>
<name>A0ABQ4ZR25_9ASTR</name>
<keyword evidence="3" id="KW-1185">Reference proteome</keyword>
<feature type="region of interest" description="Disordered" evidence="1">
    <location>
        <begin position="69"/>
        <end position="101"/>
    </location>
</feature>
<evidence type="ECO:0000313" key="3">
    <source>
        <dbReference type="Proteomes" id="UP001151760"/>
    </source>
</evidence>
<evidence type="ECO:0000256" key="1">
    <source>
        <dbReference type="SAM" id="MobiDB-lite"/>
    </source>
</evidence>
<feature type="region of interest" description="Disordered" evidence="1">
    <location>
        <begin position="189"/>
        <end position="235"/>
    </location>
</feature>
<dbReference type="EMBL" id="BQNB010011519">
    <property type="protein sequence ID" value="GJS91612.1"/>
    <property type="molecule type" value="Genomic_DNA"/>
</dbReference>
<gene>
    <name evidence="2" type="ORF">Tco_0774248</name>
</gene>
<protein>
    <submittedName>
        <fullName evidence="2">Uncharacterized protein</fullName>
    </submittedName>
</protein>
<feature type="compositionally biased region" description="Polar residues" evidence="1">
    <location>
        <begin position="198"/>
        <end position="215"/>
    </location>
</feature>
<comment type="caution">
    <text evidence="2">The sequence shown here is derived from an EMBL/GenBank/DDBJ whole genome shotgun (WGS) entry which is preliminary data.</text>
</comment>
<evidence type="ECO:0000313" key="2">
    <source>
        <dbReference type="EMBL" id="GJS91612.1"/>
    </source>
</evidence>
<accession>A0ABQ4ZR25</accession>
<reference evidence="2" key="2">
    <citation type="submission" date="2022-01" db="EMBL/GenBank/DDBJ databases">
        <authorList>
            <person name="Yamashiro T."/>
            <person name="Shiraishi A."/>
            <person name="Satake H."/>
            <person name="Nakayama K."/>
        </authorList>
    </citation>
    <scope>NUCLEOTIDE SEQUENCE</scope>
</reference>
<dbReference type="Proteomes" id="UP001151760">
    <property type="component" value="Unassembled WGS sequence"/>
</dbReference>
<feature type="compositionally biased region" description="Basic and acidic residues" evidence="1">
    <location>
        <begin position="217"/>
        <end position="235"/>
    </location>
</feature>
<sequence length="264" mass="29293">MATHNMIYIAPSHTKKIFANMRRQGKDFSGRETPLFPNMVVQAQEEMGEGSAMPTDPRHYSTIIITTSKETKVSRSRRVESSKEASLHDQEDASKQGRKIDDIDADAEITLVDETQGRHDDDLMFDISVLNDEEVFVGQDMAEKEVSTADPVTTANVEVSTASPTAATITNVELTLAQTLAELKSARPKTKGVVMQEPSESTPTISLQLPSQVKGQGSKDKGKAKMIEPEKPLKKKDQIKFDEELAFKLQAEEDEEERLAREKA</sequence>
<reference evidence="2" key="1">
    <citation type="journal article" date="2022" name="Int. J. Mol. Sci.">
        <title>Draft Genome of Tanacetum Coccineum: Genomic Comparison of Closely Related Tanacetum-Family Plants.</title>
        <authorList>
            <person name="Yamashiro T."/>
            <person name="Shiraishi A."/>
            <person name="Nakayama K."/>
            <person name="Satake H."/>
        </authorList>
    </citation>
    <scope>NUCLEOTIDE SEQUENCE</scope>
</reference>
<proteinExistence type="predicted"/>